<gene>
    <name evidence="7" type="ORF">NBRC116585_07590</name>
</gene>
<dbReference type="SUPFAM" id="SSF46785">
    <property type="entry name" value="Winged helix' DNA-binding domain"/>
    <property type="match status" value="1"/>
</dbReference>
<dbReference type="Gene3D" id="1.10.10.10">
    <property type="entry name" value="Winged helix-like DNA-binding domain superfamily/Winged helix DNA-binding domain"/>
    <property type="match status" value="1"/>
</dbReference>
<evidence type="ECO:0000256" key="5">
    <source>
        <dbReference type="ARBA" id="ARBA00023163"/>
    </source>
</evidence>
<evidence type="ECO:0000256" key="2">
    <source>
        <dbReference type="ARBA" id="ARBA00022898"/>
    </source>
</evidence>
<dbReference type="InterPro" id="IPR051446">
    <property type="entry name" value="HTH_trans_reg/aminotransferase"/>
</dbReference>
<dbReference type="Pfam" id="PF00392">
    <property type="entry name" value="GntR"/>
    <property type="match status" value="1"/>
</dbReference>
<keyword evidence="4" id="KW-0238">DNA-binding</keyword>
<dbReference type="InterPro" id="IPR015422">
    <property type="entry name" value="PyrdxlP-dep_Trfase_small"/>
</dbReference>
<sequence>MDTSDLQRWVRLLQNTSGKPAYRAIADIIADDINSGRLQPRDRLPPLRDLADASGLNYTTTVRAYAEARKRGLIESHPGSGSYIKGKPAQLKPSVGSYEMTMNLMIEPAIPTLVEEIKDSAMTVIAQMDTYNLLRYQAFGGSQNNREMALSWLRRRLPDARYEQTLICPGIHSTLVGLMSALITPGKVLCVESLVYPGIKAIAAQLGMELYPIERDSDGMLVRPFEDACKEGKVGALYLNPTIQNPTTVTMSRSRREVLADVALRYSIPIIEDDAYTMLADNPPPAFASLAPELTYYITGTSKCFGPGVRSAFLHTPGKRQTQRVLAALRATSVMSSPFTDCVVSQWIRDGVADNMIKAVRRESSARLEIAREQLDTHNIIAADGAFHLWLKLPKQSEWSPVELAAHLRSMRVSAVASAAFSTDNNPPNAIRLCYGGPITRDEWRQRIIQAADVIEHPYLVHTNTH</sequence>
<dbReference type="InterPro" id="IPR015421">
    <property type="entry name" value="PyrdxlP-dep_Trfase_major"/>
</dbReference>
<dbReference type="InterPro" id="IPR036390">
    <property type="entry name" value="WH_DNA-bd_sf"/>
</dbReference>
<dbReference type="PROSITE" id="PS50949">
    <property type="entry name" value="HTH_GNTR"/>
    <property type="match status" value="1"/>
</dbReference>
<dbReference type="Gene3D" id="3.40.640.10">
    <property type="entry name" value="Type I PLP-dependent aspartate aminotransferase-like (Major domain)"/>
    <property type="match status" value="1"/>
</dbReference>
<evidence type="ECO:0000256" key="3">
    <source>
        <dbReference type="ARBA" id="ARBA00023015"/>
    </source>
</evidence>
<comment type="caution">
    <text evidence="7">The sequence shown here is derived from an EMBL/GenBank/DDBJ whole genome shotgun (WGS) entry which is preliminary data.</text>
</comment>
<evidence type="ECO:0000313" key="8">
    <source>
        <dbReference type="Proteomes" id="UP001481413"/>
    </source>
</evidence>
<feature type="domain" description="HTH gntR-type" evidence="6">
    <location>
        <begin position="19"/>
        <end position="87"/>
    </location>
</feature>
<protein>
    <submittedName>
        <fullName evidence="7">PLP-dependent aminotransferase family protein</fullName>
    </submittedName>
</protein>
<dbReference type="Gene3D" id="3.90.1150.10">
    <property type="entry name" value="Aspartate Aminotransferase, domain 1"/>
    <property type="match status" value="1"/>
</dbReference>
<accession>A0ABP9ZWX5</accession>
<proteinExistence type="inferred from homology"/>
<dbReference type="Proteomes" id="UP001481413">
    <property type="component" value="Unassembled WGS sequence"/>
</dbReference>
<dbReference type="PANTHER" id="PTHR46577">
    <property type="entry name" value="HTH-TYPE TRANSCRIPTIONAL REGULATORY PROTEIN GABR"/>
    <property type="match status" value="1"/>
</dbReference>
<dbReference type="CDD" id="cd00609">
    <property type="entry name" value="AAT_like"/>
    <property type="match status" value="1"/>
</dbReference>
<evidence type="ECO:0000259" key="6">
    <source>
        <dbReference type="PROSITE" id="PS50949"/>
    </source>
</evidence>
<comment type="similarity">
    <text evidence="1">In the C-terminal section; belongs to the class-I pyridoxal-phosphate-dependent aminotransferase family.</text>
</comment>
<keyword evidence="7" id="KW-0032">Aminotransferase</keyword>
<keyword evidence="2" id="KW-0663">Pyridoxal phosphate</keyword>
<dbReference type="SUPFAM" id="SSF53383">
    <property type="entry name" value="PLP-dependent transferases"/>
    <property type="match status" value="1"/>
</dbReference>
<keyword evidence="7" id="KW-0808">Transferase</keyword>
<evidence type="ECO:0000256" key="1">
    <source>
        <dbReference type="ARBA" id="ARBA00005384"/>
    </source>
</evidence>
<organism evidence="7 8">
    <name type="scientific">Thalassolituus maritimus</name>
    <dbReference type="NCBI Taxonomy" id="484498"/>
    <lineage>
        <taxon>Bacteria</taxon>
        <taxon>Pseudomonadati</taxon>
        <taxon>Pseudomonadota</taxon>
        <taxon>Gammaproteobacteria</taxon>
        <taxon>Oceanospirillales</taxon>
        <taxon>Oceanospirillaceae</taxon>
        <taxon>Thalassolituus</taxon>
    </lineage>
</organism>
<dbReference type="RefSeq" id="WP_353293566.1">
    <property type="nucleotide sequence ID" value="NZ_BAABWH010000001.1"/>
</dbReference>
<reference evidence="7 8" key="1">
    <citation type="submission" date="2024-04" db="EMBL/GenBank/DDBJ databases">
        <title>Draft genome sequence of Thalassolituus maritimus NBRC 116585.</title>
        <authorList>
            <person name="Miyakawa T."/>
            <person name="Kusuya Y."/>
            <person name="Miura T."/>
        </authorList>
    </citation>
    <scope>NUCLEOTIDE SEQUENCE [LARGE SCALE GENOMIC DNA]</scope>
    <source>
        <strain evidence="7 8">5NW40-0001</strain>
    </source>
</reference>
<dbReference type="InterPro" id="IPR004839">
    <property type="entry name" value="Aminotransferase_I/II_large"/>
</dbReference>
<dbReference type="EMBL" id="BAABWH010000001">
    <property type="protein sequence ID" value="GAA6144642.1"/>
    <property type="molecule type" value="Genomic_DNA"/>
</dbReference>
<dbReference type="InterPro" id="IPR000524">
    <property type="entry name" value="Tscrpt_reg_HTH_GntR"/>
</dbReference>
<keyword evidence="3" id="KW-0805">Transcription regulation</keyword>
<dbReference type="Pfam" id="PF00155">
    <property type="entry name" value="Aminotran_1_2"/>
    <property type="match status" value="1"/>
</dbReference>
<dbReference type="InterPro" id="IPR036388">
    <property type="entry name" value="WH-like_DNA-bd_sf"/>
</dbReference>
<evidence type="ECO:0000256" key="4">
    <source>
        <dbReference type="ARBA" id="ARBA00023125"/>
    </source>
</evidence>
<name>A0ABP9ZWX5_9GAMM</name>
<dbReference type="GO" id="GO:0008483">
    <property type="term" value="F:transaminase activity"/>
    <property type="evidence" value="ECO:0007669"/>
    <property type="project" value="UniProtKB-KW"/>
</dbReference>
<dbReference type="SMART" id="SM00345">
    <property type="entry name" value="HTH_GNTR"/>
    <property type="match status" value="1"/>
</dbReference>
<evidence type="ECO:0000313" key="7">
    <source>
        <dbReference type="EMBL" id="GAA6144642.1"/>
    </source>
</evidence>
<keyword evidence="8" id="KW-1185">Reference proteome</keyword>
<dbReference type="InterPro" id="IPR015424">
    <property type="entry name" value="PyrdxlP-dep_Trfase"/>
</dbReference>
<dbReference type="PANTHER" id="PTHR46577:SF1">
    <property type="entry name" value="HTH-TYPE TRANSCRIPTIONAL REGULATORY PROTEIN GABR"/>
    <property type="match status" value="1"/>
</dbReference>
<keyword evidence="5" id="KW-0804">Transcription</keyword>